<reference evidence="11" key="1">
    <citation type="submission" date="2019-08" db="EMBL/GenBank/DDBJ databases">
        <title>The genome of the North American firefly Photinus pyralis.</title>
        <authorList>
            <consortium name="Photinus pyralis genome working group"/>
            <person name="Fallon T.R."/>
            <person name="Sander Lower S.E."/>
            <person name="Weng J.-K."/>
        </authorList>
    </citation>
    <scope>NUCLEOTIDE SEQUENCE</scope>
    <source>
        <strain evidence="11">TRF0915ILg1</strain>
        <tissue evidence="11">Whole body</tissue>
    </source>
</reference>
<evidence type="ECO:0000256" key="10">
    <source>
        <dbReference type="SAM" id="Phobius"/>
    </source>
</evidence>
<dbReference type="GO" id="GO:0005549">
    <property type="term" value="F:odorant binding"/>
    <property type="evidence" value="ECO:0007669"/>
    <property type="project" value="InterPro"/>
</dbReference>
<comment type="caution">
    <text evidence="11">The sequence shown here is derived from an EMBL/GenBank/DDBJ whole genome shotgun (WGS) entry which is preliminary data.</text>
</comment>
<dbReference type="GO" id="GO:0007165">
    <property type="term" value="P:signal transduction"/>
    <property type="evidence" value="ECO:0007669"/>
    <property type="project" value="UniProtKB-KW"/>
</dbReference>
<organism evidence="11 12">
    <name type="scientific">Ignelater luminosus</name>
    <name type="common">Cucubano</name>
    <name type="synonym">Pyrophorus luminosus</name>
    <dbReference type="NCBI Taxonomy" id="2038154"/>
    <lineage>
        <taxon>Eukaryota</taxon>
        <taxon>Metazoa</taxon>
        <taxon>Ecdysozoa</taxon>
        <taxon>Arthropoda</taxon>
        <taxon>Hexapoda</taxon>
        <taxon>Insecta</taxon>
        <taxon>Pterygota</taxon>
        <taxon>Neoptera</taxon>
        <taxon>Endopterygota</taxon>
        <taxon>Coleoptera</taxon>
        <taxon>Polyphaga</taxon>
        <taxon>Elateriformia</taxon>
        <taxon>Elateroidea</taxon>
        <taxon>Elateridae</taxon>
        <taxon>Agrypninae</taxon>
        <taxon>Pyrophorini</taxon>
        <taxon>Ignelater</taxon>
    </lineage>
</organism>
<protein>
    <recommendedName>
        <fullName evidence="13">Odorant receptor</fullName>
    </recommendedName>
</protein>
<sequence>NRILLTAIAKAIGVLQKRFQIAKLLEALERKPFLPDIERGGEVEVKLVNECVWITNLQSTVYWIVLFLTIFFGVTFAIFKRIKSSDPRNWEYPYGPITIINVTYSPNFEIILAYQVAGMSCYAGYFSASDLLAATALAHISYQFKILQHYIRNIRKSCYKEMLEDKNMIENNDSNYDTSLIPWKYLKRGLTRIVEYHLAIINIAEEVESIFSGLLLVVFISTLAMVALVIYRLSL</sequence>
<evidence type="ECO:0000256" key="1">
    <source>
        <dbReference type="ARBA" id="ARBA00004651"/>
    </source>
</evidence>
<dbReference type="InterPro" id="IPR004117">
    <property type="entry name" value="7tm6_olfct_rcpt"/>
</dbReference>
<keyword evidence="6 10" id="KW-1133">Transmembrane helix</keyword>
<evidence type="ECO:0008006" key="13">
    <source>
        <dbReference type="Google" id="ProtNLM"/>
    </source>
</evidence>
<feature type="transmembrane region" description="Helical" evidence="10">
    <location>
        <begin position="60"/>
        <end position="79"/>
    </location>
</feature>
<evidence type="ECO:0000313" key="12">
    <source>
        <dbReference type="Proteomes" id="UP000801492"/>
    </source>
</evidence>
<proteinExistence type="predicted"/>
<evidence type="ECO:0000256" key="5">
    <source>
        <dbReference type="ARBA" id="ARBA00022725"/>
    </source>
</evidence>
<feature type="transmembrane region" description="Helical" evidence="10">
    <location>
        <begin position="210"/>
        <end position="231"/>
    </location>
</feature>
<keyword evidence="7 10" id="KW-0472">Membrane</keyword>
<keyword evidence="12" id="KW-1185">Reference proteome</keyword>
<dbReference type="Pfam" id="PF02949">
    <property type="entry name" value="7tm_6"/>
    <property type="match status" value="1"/>
</dbReference>
<feature type="non-terminal residue" evidence="11">
    <location>
        <position position="1"/>
    </location>
</feature>
<name>A0A8K0GD22_IGNLU</name>
<dbReference type="OrthoDB" id="6661390at2759"/>
<feature type="non-terminal residue" evidence="11">
    <location>
        <position position="235"/>
    </location>
</feature>
<keyword evidence="2" id="KW-1003">Cell membrane</keyword>
<dbReference type="EMBL" id="VTPC01007604">
    <property type="protein sequence ID" value="KAF2893848.1"/>
    <property type="molecule type" value="Genomic_DNA"/>
</dbReference>
<dbReference type="GO" id="GO:0005886">
    <property type="term" value="C:plasma membrane"/>
    <property type="evidence" value="ECO:0007669"/>
    <property type="project" value="UniProtKB-SubCell"/>
</dbReference>
<evidence type="ECO:0000256" key="4">
    <source>
        <dbReference type="ARBA" id="ARBA00022692"/>
    </source>
</evidence>
<evidence type="ECO:0000313" key="11">
    <source>
        <dbReference type="EMBL" id="KAF2893848.1"/>
    </source>
</evidence>
<keyword evidence="5" id="KW-0552">Olfaction</keyword>
<evidence type="ECO:0000256" key="3">
    <source>
        <dbReference type="ARBA" id="ARBA00022606"/>
    </source>
</evidence>
<dbReference type="PANTHER" id="PTHR21137:SF35">
    <property type="entry name" value="ODORANT RECEPTOR 19A-RELATED"/>
    <property type="match status" value="1"/>
</dbReference>
<evidence type="ECO:0000256" key="7">
    <source>
        <dbReference type="ARBA" id="ARBA00023136"/>
    </source>
</evidence>
<keyword evidence="8" id="KW-0675">Receptor</keyword>
<dbReference type="GO" id="GO:0004984">
    <property type="term" value="F:olfactory receptor activity"/>
    <property type="evidence" value="ECO:0007669"/>
    <property type="project" value="InterPro"/>
</dbReference>
<dbReference type="PANTHER" id="PTHR21137">
    <property type="entry name" value="ODORANT RECEPTOR"/>
    <property type="match status" value="1"/>
</dbReference>
<gene>
    <name evidence="11" type="ORF">ILUMI_12325</name>
</gene>
<dbReference type="Proteomes" id="UP000801492">
    <property type="component" value="Unassembled WGS sequence"/>
</dbReference>
<accession>A0A8K0GD22</accession>
<keyword evidence="3" id="KW-0716">Sensory transduction</keyword>
<evidence type="ECO:0000256" key="8">
    <source>
        <dbReference type="ARBA" id="ARBA00023170"/>
    </source>
</evidence>
<keyword evidence="9" id="KW-0807">Transducer</keyword>
<evidence type="ECO:0000256" key="9">
    <source>
        <dbReference type="ARBA" id="ARBA00023224"/>
    </source>
</evidence>
<keyword evidence="4 10" id="KW-0812">Transmembrane</keyword>
<dbReference type="AlphaFoldDB" id="A0A8K0GD22"/>
<evidence type="ECO:0000256" key="6">
    <source>
        <dbReference type="ARBA" id="ARBA00022989"/>
    </source>
</evidence>
<evidence type="ECO:0000256" key="2">
    <source>
        <dbReference type="ARBA" id="ARBA00022475"/>
    </source>
</evidence>
<comment type="subcellular location">
    <subcellularLocation>
        <location evidence="1">Cell membrane</location>
        <topology evidence="1">Multi-pass membrane protein</topology>
    </subcellularLocation>
</comment>